<evidence type="ECO:0000313" key="6">
    <source>
        <dbReference type="Proteomes" id="UP000005239"/>
    </source>
</evidence>
<dbReference type="PROSITE" id="PS50262">
    <property type="entry name" value="G_PROTEIN_RECEP_F1_2"/>
    <property type="match status" value="1"/>
</dbReference>
<keyword evidence="6" id="KW-1185">Reference proteome</keyword>
<keyword evidence="2" id="KW-0812">Transmembrane</keyword>
<evidence type="ECO:0000256" key="1">
    <source>
        <dbReference type="ARBA" id="ARBA00004370"/>
    </source>
</evidence>
<dbReference type="PANTHER" id="PTHR31748">
    <property type="entry name" value="SERPENTINE RECEPTOR, CLASS V"/>
    <property type="match status" value="1"/>
</dbReference>
<evidence type="ECO:0000313" key="5">
    <source>
        <dbReference type="EnsemblMetazoa" id="PPA39110.1"/>
    </source>
</evidence>
<evidence type="ECO:0000256" key="3">
    <source>
        <dbReference type="ARBA" id="ARBA00022989"/>
    </source>
</evidence>
<dbReference type="InterPro" id="IPR019426">
    <property type="entry name" value="7TM_GPCR_serpentine_rcpt_Srv"/>
</dbReference>
<name>A0A2A6CTL4_PRIPA</name>
<keyword evidence="3" id="KW-1133">Transmembrane helix</keyword>
<dbReference type="EnsemblMetazoa" id="PPA39110.1">
    <property type="protein sequence ID" value="PPA39110.1"/>
    <property type="gene ID" value="WBGene00277479"/>
</dbReference>
<dbReference type="Pfam" id="PF10323">
    <property type="entry name" value="7TM_GPCR_Srv"/>
    <property type="match status" value="2"/>
</dbReference>
<dbReference type="AlphaFoldDB" id="A0A2A6CTL4"/>
<organism evidence="5 6">
    <name type="scientific">Pristionchus pacificus</name>
    <name type="common">Parasitic nematode worm</name>
    <dbReference type="NCBI Taxonomy" id="54126"/>
    <lineage>
        <taxon>Eukaryota</taxon>
        <taxon>Metazoa</taxon>
        <taxon>Ecdysozoa</taxon>
        <taxon>Nematoda</taxon>
        <taxon>Chromadorea</taxon>
        <taxon>Rhabditida</taxon>
        <taxon>Rhabditina</taxon>
        <taxon>Diplogasteromorpha</taxon>
        <taxon>Diplogasteroidea</taxon>
        <taxon>Neodiplogasteridae</taxon>
        <taxon>Pristionchus</taxon>
    </lineage>
</organism>
<dbReference type="PANTHER" id="PTHR31748:SF1">
    <property type="entry name" value="SERPENTINE RECEPTOR, CLASS V"/>
    <property type="match status" value="1"/>
</dbReference>
<keyword evidence="4" id="KW-0472">Membrane</keyword>
<dbReference type="GO" id="GO:0016020">
    <property type="term" value="C:membrane"/>
    <property type="evidence" value="ECO:0007669"/>
    <property type="project" value="UniProtKB-SubCell"/>
</dbReference>
<accession>A0A2A6CTL4</accession>
<reference evidence="6" key="1">
    <citation type="journal article" date="2008" name="Nat. Genet.">
        <title>The Pristionchus pacificus genome provides a unique perspective on nematode lifestyle and parasitism.</title>
        <authorList>
            <person name="Dieterich C."/>
            <person name="Clifton S.W."/>
            <person name="Schuster L.N."/>
            <person name="Chinwalla A."/>
            <person name="Delehaunty K."/>
            <person name="Dinkelacker I."/>
            <person name="Fulton L."/>
            <person name="Fulton R."/>
            <person name="Godfrey J."/>
            <person name="Minx P."/>
            <person name="Mitreva M."/>
            <person name="Roeseler W."/>
            <person name="Tian H."/>
            <person name="Witte H."/>
            <person name="Yang S.P."/>
            <person name="Wilson R.K."/>
            <person name="Sommer R.J."/>
        </authorList>
    </citation>
    <scope>NUCLEOTIDE SEQUENCE [LARGE SCALE GENOMIC DNA]</scope>
    <source>
        <strain evidence="6">PS312</strain>
    </source>
</reference>
<sequence>MYIEIIGTFLLTYTTFTLIVYGLVVAAVFLERKLTAVNAFYTIYMTGCFADFLSLINGFLTYCTLTDFLHATWLNSQIAIKVTQTIIWGSRISQMLTVLMIATNRMTAIRYPLRHSWIWNKYTVRVCAFIQISSLLVSGGIATIILQPIRIPSKYGGFVNAMAIDKVYQQTSAFVSLTLQSTNAFLVLFFYVIMIRDIRAILRKNHTSIAHERNLHKISLIVGFVEVLHVLHMFASTQMSLAKETATCIYIARTALYNSIPPYLLIIFSKNVRDQLRTILTIKTNSMVAVELIGAFLFTYTCWTLLVYVMVLSAVFLERKLASVNAFYTIYMTGCFADTLSLINGFLTYCVLTDFLQARWINSQIMIKVMQTIVWGSRFSQMITVLMIATNRMTAIRYPLRHSRIWNKATVHVCSIIQVASMMILGGIAAAILQPIRIPSTFGGVVSAMAIDLVYQKTSALVSLILQSTNAFLVLFFYIIILRDIRAALRKIPSNSNFAHEGNLHKISFIVCMVERETSTCIYIVRTALYNSIPPYLLIIFSKNVRHQLSIMLTIKSRQPKNQVFSMDTVTN</sequence>
<protein>
    <submittedName>
        <fullName evidence="5">G protein-coupled receptor</fullName>
    </submittedName>
</protein>
<gene>
    <name evidence="5" type="primary">WBGene00277479</name>
</gene>
<proteinExistence type="predicted"/>
<reference evidence="5" key="2">
    <citation type="submission" date="2022-06" db="UniProtKB">
        <authorList>
            <consortium name="EnsemblMetazoa"/>
        </authorList>
    </citation>
    <scope>IDENTIFICATION</scope>
    <source>
        <strain evidence="5">PS312</strain>
    </source>
</reference>
<accession>A0A8R1UUG4</accession>
<dbReference type="InterPro" id="IPR017452">
    <property type="entry name" value="GPCR_Rhodpsn_7TM"/>
</dbReference>
<evidence type="ECO:0000256" key="4">
    <source>
        <dbReference type="ARBA" id="ARBA00023136"/>
    </source>
</evidence>
<dbReference type="Gene3D" id="1.20.1070.10">
    <property type="entry name" value="Rhodopsin 7-helix transmembrane proteins"/>
    <property type="match status" value="2"/>
</dbReference>
<evidence type="ECO:0000256" key="2">
    <source>
        <dbReference type="ARBA" id="ARBA00022692"/>
    </source>
</evidence>
<dbReference type="SUPFAM" id="SSF81321">
    <property type="entry name" value="Family A G protein-coupled receptor-like"/>
    <property type="match status" value="2"/>
</dbReference>
<comment type="subcellular location">
    <subcellularLocation>
        <location evidence="1">Membrane</location>
    </subcellularLocation>
</comment>
<dbReference type="Proteomes" id="UP000005239">
    <property type="component" value="Unassembled WGS sequence"/>
</dbReference>